<dbReference type="InterPro" id="IPR013560">
    <property type="entry name" value="DUF1722"/>
</dbReference>
<dbReference type="Pfam" id="PF08349">
    <property type="entry name" value="DUF1722"/>
    <property type="match status" value="1"/>
</dbReference>
<name>A0A2D3NSZ7_9FUSO</name>
<organism evidence="2 3">
    <name type="scientific">Fusobacterium pseudoperiodonticum</name>
    <dbReference type="NCBI Taxonomy" id="2663009"/>
    <lineage>
        <taxon>Bacteria</taxon>
        <taxon>Fusobacteriati</taxon>
        <taxon>Fusobacteriota</taxon>
        <taxon>Fusobacteriia</taxon>
        <taxon>Fusobacteriales</taxon>
        <taxon>Fusobacteriaceae</taxon>
        <taxon>Fusobacterium</taxon>
    </lineage>
</organism>
<dbReference type="Proteomes" id="UP000230056">
    <property type="component" value="Chromosome"/>
</dbReference>
<feature type="domain" description="DUF1722" evidence="1">
    <location>
        <begin position="30"/>
        <end position="138"/>
    </location>
</feature>
<sequence>MKDLNSLKEEVNMESKKIRKDCEELWAKNKYYVLSKSHKVYLEIREYLKEKEVDFLVLNEKIQRVRNIEESKKDFSNAILHVWGYFKNEATEIEKQGLCNLLQEYMKGKNNQKSVIEYINILLKKYPNEYLQKSTLLKGEEDETSA</sequence>
<evidence type="ECO:0000259" key="1">
    <source>
        <dbReference type="Pfam" id="PF08349"/>
    </source>
</evidence>
<dbReference type="AlphaFoldDB" id="A0A2D3NSZ7"/>
<protein>
    <recommendedName>
        <fullName evidence="1">DUF1722 domain-containing protein</fullName>
    </recommendedName>
</protein>
<proteinExistence type="predicted"/>
<accession>A0A2D3NSZ7</accession>
<reference evidence="2 3" key="1">
    <citation type="submission" date="2017-11" db="EMBL/GenBank/DDBJ databases">
        <title>Genome sequencing of Fusobacterium periodonticum KCOM 1261.</title>
        <authorList>
            <person name="Kook J.-K."/>
            <person name="Park S.-N."/>
            <person name="Lim Y.K."/>
        </authorList>
    </citation>
    <scope>NUCLEOTIDE SEQUENCE [LARGE SCALE GENOMIC DNA]</scope>
    <source>
        <strain evidence="2 3">KCOM 1261</strain>
    </source>
</reference>
<evidence type="ECO:0000313" key="3">
    <source>
        <dbReference type="Proteomes" id="UP000230056"/>
    </source>
</evidence>
<dbReference type="EMBL" id="CP024699">
    <property type="protein sequence ID" value="ATV58517.1"/>
    <property type="molecule type" value="Genomic_DNA"/>
</dbReference>
<gene>
    <name evidence="2" type="ORF">CTM72_01405</name>
</gene>
<evidence type="ECO:0000313" key="2">
    <source>
        <dbReference type="EMBL" id="ATV58517.1"/>
    </source>
</evidence>